<gene>
    <name evidence="5" type="ORF">SPRG_05497</name>
</gene>
<sequence length="668" mass="72733">MSLPVLDTFAEHGFSIFQSPEATFADFFAAGIFRRGGIDVEAGAPRLQQREALLDVALYHGLSSIIGSYVLALDKKKEFLLKEPVAVQTWAAKHVTALAATATTALEQLFVGGKPNTDLGAHLRSLRGLRHVLKALTDRLELAAGPVAVPEAAALTQEARSYLDQLLHTLHDTTLRFSFGQWLVEESALHKVHYDAAGLTRRFHTQAPLVLAAICDAAQVAPLSPPPSTGLALWHALYTPTATSIEVSSAILLFMGLEMLASCAKPKAAPQPLAILQATTRRLARALSLNDVWSRSILGLWCLQYNVHAVEAATLLQPSHLLDRSILLALVHVLLRHQEPSLAWQLWSTTPASEDAVDLLLELHLAMHDIEGAWRLLRAFPRQNAERLPQLLAWHVANDSLRDWVLRLHWSPTELPLVHAFLLADDDRHELLVRLYLGRSDYDQAYALAHALPSVANHAALQALLKATQLNQTAGDVLPTHVRALADTSDAAAYAPGLYSGKRSTTTVKVTATARTLDLDEPTTPPPPPVVSTGPKPSKERYAAFGWSATPQKGLTLENRNALVVGPSLLAAPAGPAADLMTSTHHVLRYNFVEPTTTVAAPRILRTPQSTSKATKGGRRGTTQDDEPLHAPAARDLFTTPDRSTQPREANSTPSLRRNPVRSVRMHT</sequence>
<evidence type="ECO:0000313" key="6">
    <source>
        <dbReference type="Proteomes" id="UP000030745"/>
    </source>
</evidence>
<dbReference type="VEuPathDB" id="FungiDB:SPRG_05497"/>
<feature type="compositionally biased region" description="Polar residues" evidence="3">
    <location>
        <begin position="641"/>
        <end position="656"/>
    </location>
</feature>
<organism evidence="5 6">
    <name type="scientific">Saprolegnia parasitica (strain CBS 223.65)</name>
    <dbReference type="NCBI Taxonomy" id="695850"/>
    <lineage>
        <taxon>Eukaryota</taxon>
        <taxon>Sar</taxon>
        <taxon>Stramenopiles</taxon>
        <taxon>Oomycota</taxon>
        <taxon>Saprolegniomycetes</taxon>
        <taxon>Saprolegniales</taxon>
        <taxon>Saprolegniaceae</taxon>
        <taxon>Saprolegnia</taxon>
    </lineage>
</organism>
<dbReference type="Proteomes" id="UP000030745">
    <property type="component" value="Unassembled WGS sequence"/>
</dbReference>
<dbReference type="GeneID" id="24127889"/>
<evidence type="ECO:0000256" key="1">
    <source>
        <dbReference type="ARBA" id="ARBA00004123"/>
    </source>
</evidence>
<accession>A0A067CSM4</accession>
<feature type="region of interest" description="Disordered" evidence="3">
    <location>
        <begin position="518"/>
        <end position="537"/>
    </location>
</feature>
<dbReference type="OMA" id="DLMTSTH"/>
<dbReference type="KEGG" id="spar:SPRG_05497"/>
<keyword evidence="6" id="KW-1185">Reference proteome</keyword>
<proteinExistence type="predicted"/>
<dbReference type="AlphaFoldDB" id="A0A067CSM4"/>
<feature type="domain" description="ELYS-like" evidence="4">
    <location>
        <begin position="280"/>
        <end position="423"/>
    </location>
</feature>
<reference evidence="5 6" key="1">
    <citation type="journal article" date="2013" name="PLoS Genet.">
        <title>Distinctive expansion of potential virulence genes in the genome of the oomycete fish pathogen Saprolegnia parasitica.</title>
        <authorList>
            <person name="Jiang R.H."/>
            <person name="de Bruijn I."/>
            <person name="Haas B.J."/>
            <person name="Belmonte R."/>
            <person name="Lobach L."/>
            <person name="Christie J."/>
            <person name="van den Ackerveken G."/>
            <person name="Bottin A."/>
            <person name="Bulone V."/>
            <person name="Diaz-Moreno S.M."/>
            <person name="Dumas B."/>
            <person name="Fan L."/>
            <person name="Gaulin E."/>
            <person name="Govers F."/>
            <person name="Grenville-Briggs L.J."/>
            <person name="Horner N.R."/>
            <person name="Levin J.Z."/>
            <person name="Mammella M."/>
            <person name="Meijer H.J."/>
            <person name="Morris P."/>
            <person name="Nusbaum C."/>
            <person name="Oome S."/>
            <person name="Phillips A.J."/>
            <person name="van Rooyen D."/>
            <person name="Rzeszutek E."/>
            <person name="Saraiva M."/>
            <person name="Secombes C.J."/>
            <person name="Seidl M.F."/>
            <person name="Snel B."/>
            <person name="Stassen J.H."/>
            <person name="Sykes S."/>
            <person name="Tripathy S."/>
            <person name="van den Berg H."/>
            <person name="Vega-Arreguin J.C."/>
            <person name="Wawra S."/>
            <person name="Young S.K."/>
            <person name="Zeng Q."/>
            <person name="Dieguez-Uribeondo J."/>
            <person name="Russ C."/>
            <person name="Tyler B.M."/>
            <person name="van West P."/>
        </authorList>
    </citation>
    <scope>NUCLEOTIDE SEQUENCE [LARGE SCALE GENOMIC DNA]</scope>
    <source>
        <strain evidence="5 6">CBS 223.65</strain>
    </source>
</reference>
<evidence type="ECO:0000256" key="3">
    <source>
        <dbReference type="SAM" id="MobiDB-lite"/>
    </source>
</evidence>
<evidence type="ECO:0000313" key="5">
    <source>
        <dbReference type="EMBL" id="KDO29541.1"/>
    </source>
</evidence>
<keyword evidence="2" id="KW-0539">Nucleus</keyword>
<dbReference type="InterPro" id="IPR025151">
    <property type="entry name" value="ELYS_dom"/>
</dbReference>
<dbReference type="EMBL" id="KK583205">
    <property type="protein sequence ID" value="KDO29541.1"/>
    <property type="molecule type" value="Genomic_DNA"/>
</dbReference>
<name>A0A067CSM4_SAPPC</name>
<evidence type="ECO:0000259" key="4">
    <source>
        <dbReference type="Pfam" id="PF13934"/>
    </source>
</evidence>
<dbReference type="GO" id="GO:0005634">
    <property type="term" value="C:nucleus"/>
    <property type="evidence" value="ECO:0007669"/>
    <property type="project" value="UniProtKB-SubCell"/>
</dbReference>
<evidence type="ECO:0000256" key="2">
    <source>
        <dbReference type="ARBA" id="ARBA00023242"/>
    </source>
</evidence>
<feature type="region of interest" description="Disordered" evidence="3">
    <location>
        <begin position="601"/>
        <end position="668"/>
    </location>
</feature>
<dbReference type="Pfam" id="PF13934">
    <property type="entry name" value="ELYS"/>
    <property type="match status" value="1"/>
</dbReference>
<dbReference type="OrthoDB" id="65518at2759"/>
<protein>
    <recommendedName>
        <fullName evidence="4">ELYS-like domain-containing protein</fullName>
    </recommendedName>
</protein>
<dbReference type="RefSeq" id="XP_012199606.1">
    <property type="nucleotide sequence ID" value="XM_012344216.1"/>
</dbReference>
<comment type="subcellular location">
    <subcellularLocation>
        <location evidence="1">Nucleus</location>
    </subcellularLocation>
</comment>